<evidence type="ECO:0000256" key="11">
    <source>
        <dbReference type="ARBA" id="ARBA00023125"/>
    </source>
</evidence>
<sequence length="366" mass="42856">MRDICTAETICVQRETPTTGVCSRDINREKFPSKTPVGWVILNHPTMVFRIQGKNIFLTYAQAERIESKEHLLWALRDKIPTPTRWVIGEEEHQDGGKHFHVMLGYDEKIDIRDERFYDYNEHHPNIQCARAPNQVLAYCTKEDREPLIHGYINREQEDDIFEVVQEELERGEHATDVIRNIITRTKTKGLRLYNQIANYVDRMMRPNAVYDALREYPRDFPAVDEALENKLLDFMLSMQFNELGRDGRKSLWLYGASRLGKTELARSLGRHWYMNGAWNVDCYDDRAEYGVLDDIAWESMQRYYKGIMGLQMNVTVTDKYKKKSVIRGGKPVIILTNELPTFTVAEAAWLEANVVFHFVGFKLYE</sequence>
<dbReference type="Gene3D" id="3.40.50.300">
    <property type="entry name" value="P-loop containing nucleotide triphosphate hydrolases"/>
    <property type="match status" value="1"/>
</dbReference>
<reference evidence="15" key="1">
    <citation type="submission" date="2017-01" db="EMBL/GenBank/DDBJ databases">
        <title>High-throughput sequencing uncovers low homogeneity in the biogeography of single-stranded DNA viruses.</title>
        <authorList>
            <person name="Pearson V.M."/>
            <person name="Rokyta D.R."/>
        </authorList>
    </citation>
    <scope>NUCLEOTIDE SEQUENCE</scope>
</reference>
<dbReference type="GO" id="GO:0005198">
    <property type="term" value="F:structural molecule activity"/>
    <property type="evidence" value="ECO:0007669"/>
    <property type="project" value="InterPro"/>
</dbReference>
<keyword evidence="4" id="KW-0235">DNA replication</keyword>
<keyword evidence="6 13" id="KW-0479">Metal-binding</keyword>
<evidence type="ECO:0000256" key="5">
    <source>
        <dbReference type="ARBA" id="ARBA00022722"/>
    </source>
</evidence>
<evidence type="ECO:0000256" key="1">
    <source>
        <dbReference type="ARBA" id="ARBA00004147"/>
    </source>
</evidence>
<dbReference type="PRINTS" id="PR00228">
    <property type="entry name" value="GEMCOATCLVL1"/>
</dbReference>
<comment type="subcellular location">
    <subcellularLocation>
        <location evidence="1">Host nucleus</location>
    </subcellularLocation>
</comment>
<name>A0A2K9LW75_9VIRU</name>
<dbReference type="GO" id="GO:0004519">
    <property type="term" value="F:endonuclease activity"/>
    <property type="evidence" value="ECO:0007669"/>
    <property type="project" value="UniProtKB-KW"/>
</dbReference>
<organism evidence="15">
    <name type="scientific">uncultured virus</name>
    <dbReference type="NCBI Taxonomy" id="340016"/>
    <lineage>
        <taxon>Viruses</taxon>
        <taxon>environmental samples</taxon>
    </lineage>
</organism>
<evidence type="ECO:0000256" key="4">
    <source>
        <dbReference type="ARBA" id="ARBA00022705"/>
    </source>
</evidence>
<keyword evidence="9" id="KW-0378">Hydrolase</keyword>
<feature type="domain" description="CRESS-DNA virus Rep endonuclease" evidence="14">
    <location>
        <begin position="50"/>
        <end position="153"/>
    </location>
</feature>
<evidence type="ECO:0000256" key="9">
    <source>
        <dbReference type="ARBA" id="ARBA00022801"/>
    </source>
</evidence>
<dbReference type="InterPro" id="IPR049912">
    <property type="entry name" value="CRESS_DNA_REP"/>
</dbReference>
<evidence type="ECO:0000256" key="7">
    <source>
        <dbReference type="ARBA" id="ARBA00022741"/>
    </source>
</evidence>
<dbReference type="GO" id="GO:0003677">
    <property type="term" value="F:DNA binding"/>
    <property type="evidence" value="ECO:0007669"/>
    <property type="project" value="UniProtKB-KW"/>
</dbReference>
<dbReference type="PRINTS" id="PR00227">
    <property type="entry name" value="GEMCOATAL1"/>
</dbReference>
<dbReference type="PROSITE" id="PS52020">
    <property type="entry name" value="CRESS_DNA_REP"/>
    <property type="match status" value="1"/>
</dbReference>
<keyword evidence="3" id="KW-0548">Nucleotidyltransferase</keyword>
<keyword evidence="2" id="KW-0808">Transferase</keyword>
<dbReference type="GO" id="GO:0046872">
    <property type="term" value="F:metal ion binding"/>
    <property type="evidence" value="ECO:0007669"/>
    <property type="project" value="UniProtKB-KW"/>
</dbReference>
<evidence type="ECO:0000256" key="13">
    <source>
        <dbReference type="PIRSR" id="PIRSR601191-2"/>
    </source>
</evidence>
<keyword evidence="8" id="KW-0255">Endonuclease</keyword>
<evidence type="ECO:0000259" key="14">
    <source>
        <dbReference type="PROSITE" id="PS52020"/>
    </source>
</evidence>
<dbReference type="GO" id="GO:0000166">
    <property type="term" value="F:nucleotide binding"/>
    <property type="evidence" value="ECO:0007669"/>
    <property type="project" value="UniProtKB-KW"/>
</dbReference>
<dbReference type="InterPro" id="IPR001191">
    <property type="entry name" value="Gemini_AL1_REP"/>
</dbReference>
<evidence type="ECO:0000256" key="2">
    <source>
        <dbReference type="ARBA" id="ARBA00022679"/>
    </source>
</evidence>
<feature type="active site" description="For DNA cleavage activity" evidence="12">
    <location>
        <position position="139"/>
    </location>
</feature>
<protein>
    <submittedName>
        <fullName evidence="15">Rep</fullName>
    </submittedName>
</protein>
<keyword evidence="11" id="KW-0238">DNA-binding</keyword>
<feature type="binding site" evidence="13">
    <location>
        <position position="143"/>
    </location>
    <ligand>
        <name>a divalent metal cation</name>
        <dbReference type="ChEBI" id="CHEBI:60240"/>
    </ligand>
</feature>
<comment type="cofactor">
    <cofactor evidence="13">
        <name>Mg(2+)</name>
        <dbReference type="ChEBI" id="CHEBI:18420"/>
    </cofactor>
    <cofactor evidence="13">
        <name>Mn(2+)</name>
        <dbReference type="ChEBI" id="CHEBI:29035"/>
    </cofactor>
    <text evidence="13">Divalent metal cations, possibly Mg(2+) or Mn(2+).</text>
</comment>
<dbReference type="GO" id="GO:0016779">
    <property type="term" value="F:nucleotidyltransferase activity"/>
    <property type="evidence" value="ECO:0007669"/>
    <property type="project" value="UniProtKB-KW"/>
</dbReference>
<feature type="binding site" evidence="13">
    <location>
        <position position="91"/>
    </location>
    <ligand>
        <name>a divalent metal cation</name>
        <dbReference type="ChEBI" id="CHEBI:60240"/>
    </ligand>
</feature>
<keyword evidence="7" id="KW-0547">Nucleotide-binding</keyword>
<dbReference type="Gene3D" id="3.40.1310.20">
    <property type="match status" value="1"/>
</dbReference>
<evidence type="ECO:0000256" key="6">
    <source>
        <dbReference type="ARBA" id="ARBA00022723"/>
    </source>
</evidence>
<evidence type="ECO:0000256" key="8">
    <source>
        <dbReference type="ARBA" id="ARBA00022759"/>
    </source>
</evidence>
<keyword evidence="10" id="KW-0190">Covalent protein-DNA linkage</keyword>
<dbReference type="InterPro" id="IPR027417">
    <property type="entry name" value="P-loop_NTPase"/>
</dbReference>
<dbReference type="SUPFAM" id="SSF55464">
    <property type="entry name" value="Origin of replication-binding domain, RBD-like"/>
    <property type="match status" value="1"/>
</dbReference>
<accession>A0A2K9LW75</accession>
<evidence type="ECO:0000313" key="15">
    <source>
        <dbReference type="EMBL" id="AUM61724.1"/>
    </source>
</evidence>
<proteinExistence type="predicted"/>
<dbReference type="GO" id="GO:0006260">
    <property type="term" value="P:DNA replication"/>
    <property type="evidence" value="ECO:0007669"/>
    <property type="project" value="UniProtKB-KW"/>
</dbReference>
<evidence type="ECO:0000256" key="3">
    <source>
        <dbReference type="ARBA" id="ARBA00022695"/>
    </source>
</evidence>
<dbReference type="GO" id="GO:0042025">
    <property type="term" value="C:host cell nucleus"/>
    <property type="evidence" value="ECO:0007669"/>
    <property type="project" value="UniProtKB-SubCell"/>
</dbReference>
<dbReference type="GO" id="GO:0016787">
    <property type="term" value="F:hydrolase activity"/>
    <property type="evidence" value="ECO:0007669"/>
    <property type="project" value="UniProtKB-KW"/>
</dbReference>
<feature type="binding site" evidence="13">
    <location>
        <position position="101"/>
    </location>
    <ligand>
        <name>a divalent metal cation</name>
        <dbReference type="ChEBI" id="CHEBI:60240"/>
    </ligand>
</feature>
<dbReference type="InterPro" id="IPR001301">
    <property type="entry name" value="Gemini_AL1_CLV"/>
</dbReference>
<gene>
    <name evidence="15" type="primary">Rep</name>
</gene>
<dbReference type="EMBL" id="KY487826">
    <property type="protein sequence ID" value="AUM61724.1"/>
    <property type="molecule type" value="Genomic_DNA"/>
</dbReference>
<dbReference type="SUPFAM" id="SSF52540">
    <property type="entry name" value="P-loop containing nucleoside triphosphate hydrolases"/>
    <property type="match status" value="1"/>
</dbReference>
<feature type="binding site" evidence="13">
    <location>
        <position position="99"/>
    </location>
    <ligand>
        <name>a divalent metal cation</name>
        <dbReference type="ChEBI" id="CHEBI:60240"/>
    </ligand>
</feature>
<keyword evidence="5" id="KW-0540">Nuclease</keyword>
<evidence type="ECO:0000256" key="12">
    <source>
        <dbReference type="PIRSR" id="PIRSR601191-1"/>
    </source>
</evidence>
<evidence type="ECO:0000256" key="10">
    <source>
        <dbReference type="ARBA" id="ARBA00023124"/>
    </source>
</evidence>
<dbReference type="Pfam" id="PF00799">
    <property type="entry name" value="Gemini_AL1"/>
    <property type="match status" value="1"/>
</dbReference>